<dbReference type="InterPro" id="IPR035979">
    <property type="entry name" value="RBD_domain_sf"/>
</dbReference>
<dbReference type="SUPFAM" id="SSF54928">
    <property type="entry name" value="RNA-binding domain, RBD"/>
    <property type="match status" value="1"/>
</dbReference>
<gene>
    <name evidence="5" type="ORF">Tco_0940765</name>
</gene>
<dbReference type="PANTHER" id="PTHR47640">
    <property type="entry name" value="TRNA SELENOCYSTEINE 1-ASSOCIATED PROTEIN 1-RELATED-RELATED"/>
    <property type="match status" value="1"/>
</dbReference>
<proteinExistence type="predicted"/>
<evidence type="ECO:0000256" key="2">
    <source>
        <dbReference type="ARBA" id="ARBA00022884"/>
    </source>
</evidence>
<accession>A0ABQ5DPJ8</accession>
<dbReference type="Proteomes" id="UP001151760">
    <property type="component" value="Unassembled WGS sequence"/>
</dbReference>
<dbReference type="PROSITE" id="PS50102">
    <property type="entry name" value="RRM"/>
    <property type="match status" value="1"/>
</dbReference>
<dbReference type="EMBL" id="BQNB010015514">
    <property type="protein sequence ID" value="GJT40900.1"/>
    <property type="molecule type" value="Genomic_DNA"/>
</dbReference>
<evidence type="ECO:0000313" key="6">
    <source>
        <dbReference type="Proteomes" id="UP001151760"/>
    </source>
</evidence>
<dbReference type="InterPro" id="IPR050825">
    <property type="entry name" value="RBM42_RBP45_47-like"/>
</dbReference>
<evidence type="ECO:0000313" key="5">
    <source>
        <dbReference type="EMBL" id="GJT40900.1"/>
    </source>
</evidence>
<reference evidence="5" key="1">
    <citation type="journal article" date="2022" name="Int. J. Mol. Sci.">
        <title>Draft Genome of Tanacetum Coccineum: Genomic Comparison of Closely Related Tanacetum-Family Plants.</title>
        <authorList>
            <person name="Yamashiro T."/>
            <person name="Shiraishi A."/>
            <person name="Nakayama K."/>
            <person name="Satake H."/>
        </authorList>
    </citation>
    <scope>NUCLEOTIDE SEQUENCE</scope>
</reference>
<evidence type="ECO:0000259" key="4">
    <source>
        <dbReference type="PROSITE" id="PS50102"/>
    </source>
</evidence>
<dbReference type="Pfam" id="PF00076">
    <property type="entry name" value="RRM_1"/>
    <property type="match status" value="1"/>
</dbReference>
<feature type="non-terminal residue" evidence="5">
    <location>
        <position position="1"/>
    </location>
</feature>
<organism evidence="5 6">
    <name type="scientific">Tanacetum coccineum</name>
    <dbReference type="NCBI Taxonomy" id="301880"/>
    <lineage>
        <taxon>Eukaryota</taxon>
        <taxon>Viridiplantae</taxon>
        <taxon>Streptophyta</taxon>
        <taxon>Embryophyta</taxon>
        <taxon>Tracheophyta</taxon>
        <taxon>Spermatophyta</taxon>
        <taxon>Magnoliopsida</taxon>
        <taxon>eudicotyledons</taxon>
        <taxon>Gunneridae</taxon>
        <taxon>Pentapetalae</taxon>
        <taxon>asterids</taxon>
        <taxon>campanulids</taxon>
        <taxon>Asterales</taxon>
        <taxon>Asteraceae</taxon>
        <taxon>Asteroideae</taxon>
        <taxon>Anthemideae</taxon>
        <taxon>Anthemidinae</taxon>
        <taxon>Tanacetum</taxon>
    </lineage>
</organism>
<feature type="domain" description="RRM" evidence="4">
    <location>
        <begin position="1"/>
        <end position="74"/>
    </location>
</feature>
<keyword evidence="1" id="KW-0507">mRNA processing</keyword>
<comment type="caution">
    <text evidence="5">The sequence shown here is derived from an EMBL/GenBank/DDBJ whole genome shotgun (WGS) entry which is preliminary data.</text>
</comment>
<protein>
    <submittedName>
        <fullName evidence="5">Polyadenylate-binding protein RBP47-like protein</fullName>
    </submittedName>
</protein>
<evidence type="ECO:0000256" key="3">
    <source>
        <dbReference type="PROSITE-ProRule" id="PRU00176"/>
    </source>
</evidence>
<dbReference type="InterPro" id="IPR000504">
    <property type="entry name" value="RRM_dom"/>
</dbReference>
<name>A0ABQ5DPJ8_9ASTR</name>
<sequence>NVTMRSIQSVVGSCSHVPQVASIKLIRNNQTGQSERYVFSEFLSHEAAEKVLQTYNGTIMPNTDQAFRLNWSSFSTGEKHADNNGGSYLSIFIEDLAPDATDTLLRRKRSVNTETVDQRVTTETGRPDLFTLKVDIFSVFLSDVPSSIPAILFPLSLFTAVNDMLHIVL</sequence>
<dbReference type="InterPro" id="IPR012677">
    <property type="entry name" value="Nucleotide-bd_a/b_plait_sf"/>
</dbReference>
<dbReference type="PANTHER" id="PTHR47640:SF9">
    <property type="entry name" value="POLYADENYLATE-BINDING PROTEIN RBP47B"/>
    <property type="match status" value="1"/>
</dbReference>
<reference evidence="5" key="2">
    <citation type="submission" date="2022-01" db="EMBL/GenBank/DDBJ databases">
        <authorList>
            <person name="Yamashiro T."/>
            <person name="Shiraishi A."/>
            <person name="Satake H."/>
            <person name="Nakayama K."/>
        </authorList>
    </citation>
    <scope>NUCLEOTIDE SEQUENCE</scope>
</reference>
<keyword evidence="2 3" id="KW-0694">RNA-binding</keyword>
<dbReference type="Gene3D" id="3.30.70.330">
    <property type="match status" value="1"/>
</dbReference>
<keyword evidence="6" id="KW-1185">Reference proteome</keyword>
<evidence type="ECO:0000256" key="1">
    <source>
        <dbReference type="ARBA" id="ARBA00022664"/>
    </source>
</evidence>